<proteinExistence type="predicted"/>
<comment type="caution">
    <text evidence="2">The sequence shown here is derived from an EMBL/GenBank/DDBJ whole genome shotgun (WGS) entry which is preliminary data.</text>
</comment>
<sequence length="150" mass="15988">MTDADAIFRDLHNAVAALAGARLFTVTRIDLEHGLARRIYTSDAKAYPTSGTKPIHQDGWTAQVIEGQQSFVANTTAEFAVYFPDHALINQLGCYSALNVPVVDKGQTIATVNVLDDQDRFSPATVAAIEGAIHASRGRLVPAVLASPLG</sequence>
<accession>A0A2W5SJT3</accession>
<dbReference type="Pfam" id="PF13185">
    <property type="entry name" value="GAF_2"/>
    <property type="match status" value="1"/>
</dbReference>
<name>A0A2W5SJT3_CERSP</name>
<evidence type="ECO:0000313" key="3">
    <source>
        <dbReference type="Proteomes" id="UP000248975"/>
    </source>
</evidence>
<feature type="domain" description="GAF" evidence="1">
    <location>
        <begin position="2"/>
        <end position="130"/>
    </location>
</feature>
<organism evidence="2 3">
    <name type="scientific">Cereibacter sphaeroides</name>
    <name type="common">Rhodobacter sphaeroides</name>
    <dbReference type="NCBI Taxonomy" id="1063"/>
    <lineage>
        <taxon>Bacteria</taxon>
        <taxon>Pseudomonadati</taxon>
        <taxon>Pseudomonadota</taxon>
        <taxon>Alphaproteobacteria</taxon>
        <taxon>Rhodobacterales</taxon>
        <taxon>Paracoccaceae</taxon>
        <taxon>Cereibacter</taxon>
    </lineage>
</organism>
<gene>
    <name evidence="2" type="ORF">DI533_05895</name>
</gene>
<dbReference type="InterPro" id="IPR003018">
    <property type="entry name" value="GAF"/>
</dbReference>
<dbReference type="SUPFAM" id="SSF55781">
    <property type="entry name" value="GAF domain-like"/>
    <property type="match status" value="1"/>
</dbReference>
<dbReference type="AlphaFoldDB" id="A0A2W5SJT3"/>
<dbReference type="InterPro" id="IPR029016">
    <property type="entry name" value="GAF-like_dom_sf"/>
</dbReference>
<reference evidence="2 3" key="1">
    <citation type="submission" date="2017-08" db="EMBL/GenBank/DDBJ databases">
        <title>Infants hospitalized years apart are colonized by the same room-sourced microbial strains.</title>
        <authorList>
            <person name="Brooks B."/>
            <person name="Olm M.R."/>
            <person name="Firek B.A."/>
            <person name="Baker R."/>
            <person name="Thomas B.C."/>
            <person name="Morowitz M.J."/>
            <person name="Banfield J.F."/>
        </authorList>
    </citation>
    <scope>NUCLEOTIDE SEQUENCE [LARGE SCALE GENOMIC DNA]</scope>
    <source>
        <strain evidence="2">S2_003_000_R2_11</strain>
    </source>
</reference>
<dbReference type="Gene3D" id="3.30.450.40">
    <property type="match status" value="1"/>
</dbReference>
<dbReference type="Proteomes" id="UP000248975">
    <property type="component" value="Unassembled WGS sequence"/>
</dbReference>
<evidence type="ECO:0000313" key="2">
    <source>
        <dbReference type="EMBL" id="PZR01023.1"/>
    </source>
</evidence>
<dbReference type="EMBL" id="QFQS01000001">
    <property type="protein sequence ID" value="PZR01023.1"/>
    <property type="molecule type" value="Genomic_DNA"/>
</dbReference>
<evidence type="ECO:0000259" key="1">
    <source>
        <dbReference type="Pfam" id="PF13185"/>
    </source>
</evidence>
<protein>
    <submittedName>
        <fullName evidence="2">GAF domain-containing protein</fullName>
    </submittedName>
</protein>